<dbReference type="GO" id="GO:0016491">
    <property type="term" value="F:oxidoreductase activity"/>
    <property type="evidence" value="ECO:0007669"/>
    <property type="project" value="InterPro"/>
</dbReference>
<dbReference type="PANTHER" id="PTHR43755:SF1">
    <property type="entry name" value="FAD-DEPENDENT PYRIDINE NUCLEOTIDE-DISULPHIDE OXIDOREDUCTASE"/>
    <property type="match status" value="1"/>
</dbReference>
<dbReference type="InterPro" id="IPR023753">
    <property type="entry name" value="FAD/NAD-binding_dom"/>
</dbReference>
<dbReference type="GO" id="GO:0005737">
    <property type="term" value="C:cytoplasm"/>
    <property type="evidence" value="ECO:0007669"/>
    <property type="project" value="UniProtKB-SubCell"/>
</dbReference>
<organism evidence="5 6">
    <name type="scientific">Mobiluncus porci</name>
    <dbReference type="NCBI Taxonomy" id="2652278"/>
    <lineage>
        <taxon>Bacteria</taxon>
        <taxon>Bacillati</taxon>
        <taxon>Actinomycetota</taxon>
        <taxon>Actinomycetes</taxon>
        <taxon>Actinomycetales</taxon>
        <taxon>Actinomycetaceae</taxon>
        <taxon>Mobiluncus</taxon>
    </lineage>
</organism>
<dbReference type="InterPro" id="IPR036188">
    <property type="entry name" value="FAD/NAD-bd_sf"/>
</dbReference>
<evidence type="ECO:0000313" key="6">
    <source>
        <dbReference type="Proteomes" id="UP000442535"/>
    </source>
</evidence>
<dbReference type="SUPFAM" id="SSF51905">
    <property type="entry name" value="FAD/NAD(P)-binding domain"/>
    <property type="match status" value="2"/>
</dbReference>
<dbReference type="InterPro" id="IPR052541">
    <property type="entry name" value="SQRD"/>
</dbReference>
<dbReference type="InterPro" id="IPR043163">
    <property type="entry name" value="DsrC-like_N"/>
</dbReference>
<dbReference type="Proteomes" id="UP000442535">
    <property type="component" value="Unassembled WGS sequence"/>
</dbReference>
<dbReference type="Gene3D" id="1.10.10.370">
    <property type="entry name" value="DsrC-like protein, C-terminal domain"/>
    <property type="match status" value="1"/>
</dbReference>
<dbReference type="Pfam" id="PF04358">
    <property type="entry name" value="DsrC"/>
    <property type="match status" value="1"/>
</dbReference>
<feature type="domain" description="FAD/NAD(P)-binding" evidence="4">
    <location>
        <begin position="3"/>
        <end position="140"/>
    </location>
</feature>
<evidence type="ECO:0000256" key="1">
    <source>
        <dbReference type="ARBA" id="ARBA00004496"/>
    </source>
</evidence>
<dbReference type="RefSeq" id="WP_154544631.1">
    <property type="nucleotide sequence ID" value="NZ_JAQYQY010000017.1"/>
</dbReference>
<dbReference type="NCBIfam" id="TIGR03342">
    <property type="entry name" value="dsrC_tusE_dsvC"/>
    <property type="match status" value="1"/>
</dbReference>
<evidence type="ECO:0000259" key="4">
    <source>
        <dbReference type="Pfam" id="PF07992"/>
    </source>
</evidence>
<protein>
    <submittedName>
        <fullName evidence="5">TusE/DsrC/DsvC family sulfur relay protein</fullName>
    </submittedName>
</protein>
<name>A0A7K0K2K3_9ACTO</name>
<comment type="caution">
    <text evidence="5">The sequence shown here is derived from an EMBL/GenBank/DDBJ whole genome shotgun (WGS) entry which is preliminary data.</text>
</comment>
<dbReference type="Gene3D" id="3.50.50.60">
    <property type="entry name" value="FAD/NAD(P)-binding domain"/>
    <property type="match status" value="2"/>
</dbReference>
<dbReference type="PANTHER" id="PTHR43755">
    <property type="match status" value="1"/>
</dbReference>
<evidence type="ECO:0000256" key="3">
    <source>
        <dbReference type="ARBA" id="ARBA00022490"/>
    </source>
</evidence>
<comment type="similarity">
    <text evidence="2">Belongs to the DsrC/TusE family.</text>
</comment>
<accession>A0A7K0K2K3</accession>
<dbReference type="Gene3D" id="3.30.1420.10">
    <property type="match status" value="1"/>
</dbReference>
<dbReference type="SUPFAM" id="SSF69721">
    <property type="entry name" value="DsrC, the gamma subunit of dissimilatory sulfite reductase"/>
    <property type="match status" value="1"/>
</dbReference>
<keyword evidence="6" id="KW-1185">Reference proteome</keyword>
<sequence length="562" mass="63550">MKHVVIIGGGTAGTCTANALIRSLDKSEFRVTVIDFQARHYYQPGFVGITIGKIPNPALWRWRRQTLLPGIHLLQERVTKVDPHSKQVITPTREIPYDYLIIATGCQCHPELVEGMSNGNALAEGIYSFYTLRWAKKLRSVLQEMESGKLIVHISEFPIRCPVAPLEFALQADWFFFQKRRRDDIEIKFVTPQSEVFQQEITAKSLSNILRLRDIQVEPDFVVRHIDAKEKRLYSYDGKIIDYDLLVTVPPMRGQQFLIDSGLADELGFVPCDIETFQHREFPDVFALGDAADLPTSKAGSAAVYQSRIFVPNFLNYVEGKPMTKRYDGHATCIVDTGFRKSTVIDLNYKTPALTGKLFIPKLGPLSLLKETRLNHLVKRLMFPFYSVLMAAPPGLNISKLQMIGKEYTRWGLRSDGKTHVAKPRSKDSFSQLLAPTYKRRPNACLAASPKAKVLQIPILQEAGGIPIDVDREGFMTKPEQWTPEVSVDLAKAMGMELTERHWDVINFARKKYFENHHISPSLRQFELAGGISIAELFDLFQFKPAKVIAFISGLPKPVGCI</sequence>
<dbReference type="InterPro" id="IPR007453">
    <property type="entry name" value="DsrC/TusE"/>
</dbReference>
<dbReference type="AlphaFoldDB" id="A0A7K0K2K3"/>
<comment type="subcellular location">
    <subcellularLocation>
        <location evidence="1">Cytoplasm</location>
    </subcellularLocation>
</comment>
<keyword evidence="3" id="KW-0963">Cytoplasm</keyword>
<dbReference type="Pfam" id="PF07992">
    <property type="entry name" value="Pyr_redox_2"/>
    <property type="match status" value="1"/>
</dbReference>
<reference evidence="5 6" key="1">
    <citation type="submission" date="2019-08" db="EMBL/GenBank/DDBJ databases">
        <title>In-depth cultivation of the pig gut microbiome towards novel bacterial diversity and tailored functional studies.</title>
        <authorList>
            <person name="Wylensek D."/>
            <person name="Hitch T.C.A."/>
            <person name="Clavel T."/>
        </authorList>
    </citation>
    <scope>NUCLEOTIDE SEQUENCE [LARGE SCALE GENOMIC DNA]</scope>
    <source>
        <strain evidence="5 6">RF-GAM-744-WT-7</strain>
    </source>
</reference>
<gene>
    <name evidence="5" type="primary">tusE</name>
    <name evidence="5" type="ORF">FYJ63_05600</name>
</gene>
<evidence type="ECO:0000256" key="2">
    <source>
        <dbReference type="ARBA" id="ARBA00005718"/>
    </source>
</evidence>
<evidence type="ECO:0000313" key="5">
    <source>
        <dbReference type="EMBL" id="MST49711.1"/>
    </source>
</evidence>
<dbReference type="EMBL" id="VUMY01000008">
    <property type="protein sequence ID" value="MST49711.1"/>
    <property type="molecule type" value="Genomic_DNA"/>
</dbReference>
<proteinExistence type="inferred from homology"/>
<dbReference type="InterPro" id="IPR025526">
    <property type="entry name" value="DsrC-like_dom_sf"/>
</dbReference>
<dbReference type="InterPro" id="IPR042072">
    <property type="entry name" value="DsrC-like_C"/>
</dbReference>